<accession>A0A1A6A979</accession>
<dbReference type="InterPro" id="IPR051292">
    <property type="entry name" value="Xyl/GlcA_transferase"/>
</dbReference>
<protein>
    <submittedName>
        <fullName evidence="7">Uncharacterized protein</fullName>
    </submittedName>
</protein>
<keyword evidence="4" id="KW-1133">Transmembrane helix</keyword>
<reference evidence="8" key="3">
    <citation type="submission" date="2024-02" db="EMBL/GenBank/DDBJ databases">
        <title>Comparative genomics of Cryptococcus and Kwoniella reveals pathogenesis evolution and contrasting modes of karyotype evolution via chromosome fusion or intercentromeric recombination.</title>
        <authorList>
            <person name="Coelho M.A."/>
            <person name="David-Palma M."/>
            <person name="Shea T."/>
            <person name="Bowers K."/>
            <person name="McGinley-Smith S."/>
            <person name="Mohammad A.W."/>
            <person name="Gnirke A."/>
            <person name="Yurkov A.M."/>
            <person name="Nowrousian M."/>
            <person name="Sun S."/>
            <person name="Cuomo C.A."/>
            <person name="Heitman J."/>
        </authorList>
    </citation>
    <scope>NUCLEOTIDE SEQUENCE</scope>
    <source>
        <strain evidence="8">CBS 10117</strain>
    </source>
</reference>
<evidence type="ECO:0000256" key="3">
    <source>
        <dbReference type="ARBA" id="ARBA00022968"/>
    </source>
</evidence>
<dbReference type="SUPFAM" id="SSF53448">
    <property type="entry name" value="Nucleotide-diphospho-sugar transferases"/>
    <property type="match status" value="1"/>
</dbReference>
<evidence type="ECO:0000256" key="1">
    <source>
        <dbReference type="ARBA" id="ARBA00004606"/>
    </source>
</evidence>
<dbReference type="GeneID" id="28966321"/>
<keyword evidence="3" id="KW-0735">Signal-anchor</keyword>
<evidence type="ECO:0000313" key="8">
    <source>
        <dbReference type="EMBL" id="WWC60045.1"/>
    </source>
</evidence>
<keyword evidence="6" id="KW-0325">Glycoprotein</keyword>
<proteinExistence type="predicted"/>
<dbReference type="GO" id="GO:0015020">
    <property type="term" value="F:glucuronosyltransferase activity"/>
    <property type="evidence" value="ECO:0007669"/>
    <property type="project" value="TreeGrafter"/>
</dbReference>
<dbReference type="EMBL" id="KI894029">
    <property type="protein sequence ID" value="OBR86613.1"/>
    <property type="molecule type" value="Genomic_DNA"/>
</dbReference>
<dbReference type="Pfam" id="PF13896">
    <property type="entry name" value="Glyco_transf_49"/>
    <property type="match status" value="2"/>
</dbReference>
<dbReference type="RefSeq" id="XP_018264455.1">
    <property type="nucleotide sequence ID" value="XM_018405961.1"/>
</dbReference>
<keyword evidence="5" id="KW-0472">Membrane</keyword>
<dbReference type="GO" id="GO:0016020">
    <property type="term" value="C:membrane"/>
    <property type="evidence" value="ECO:0007669"/>
    <property type="project" value="UniProtKB-SubCell"/>
</dbReference>
<reference evidence="7" key="1">
    <citation type="submission" date="2013-07" db="EMBL/GenBank/DDBJ databases">
        <title>The Genome Sequence of Cryptococcus dejecticola CBS10117.</title>
        <authorList>
            <consortium name="The Broad Institute Genome Sequencing Platform"/>
            <person name="Cuomo C."/>
            <person name="Litvintseva A."/>
            <person name="Chen Y."/>
            <person name="Heitman J."/>
            <person name="Sun S."/>
            <person name="Springer D."/>
            <person name="Dromer F."/>
            <person name="Young S.K."/>
            <person name="Zeng Q."/>
            <person name="Gargeya S."/>
            <person name="Fitzgerald M."/>
            <person name="Abouelleil A."/>
            <person name="Alvarado L."/>
            <person name="Berlin A.M."/>
            <person name="Chapman S.B."/>
            <person name="Dewar J."/>
            <person name="Goldberg J."/>
            <person name="Griggs A."/>
            <person name="Gujja S."/>
            <person name="Hansen M."/>
            <person name="Howarth C."/>
            <person name="Imamovic A."/>
            <person name="Larimer J."/>
            <person name="McCowan C."/>
            <person name="Murphy C."/>
            <person name="Pearson M."/>
            <person name="Priest M."/>
            <person name="Roberts A."/>
            <person name="Saif S."/>
            <person name="Shea T."/>
            <person name="Sykes S."/>
            <person name="Wortman J."/>
            <person name="Nusbaum C."/>
            <person name="Birren B."/>
        </authorList>
    </citation>
    <scope>NUCLEOTIDE SEQUENCE [LARGE SCALE GENOMIC DNA]</scope>
    <source>
        <strain evidence="7">CBS 10117</strain>
    </source>
</reference>
<dbReference type="OrthoDB" id="2561759at2759"/>
<dbReference type="GO" id="GO:0035269">
    <property type="term" value="P:protein O-linked glycosylation via mannose"/>
    <property type="evidence" value="ECO:0007669"/>
    <property type="project" value="TreeGrafter"/>
</dbReference>
<dbReference type="AlphaFoldDB" id="A0A1A6A979"/>
<dbReference type="PANTHER" id="PTHR12270">
    <property type="entry name" value="GLYCOSYLTRANSFERASE-RELATED"/>
    <property type="match status" value="1"/>
</dbReference>
<dbReference type="GO" id="GO:0042285">
    <property type="term" value="F:xylosyltransferase activity"/>
    <property type="evidence" value="ECO:0007669"/>
    <property type="project" value="TreeGrafter"/>
</dbReference>
<name>A0A1A6A979_9TREE</name>
<organism evidence="7">
    <name type="scientific">Kwoniella dejecticola CBS 10117</name>
    <dbReference type="NCBI Taxonomy" id="1296121"/>
    <lineage>
        <taxon>Eukaryota</taxon>
        <taxon>Fungi</taxon>
        <taxon>Dikarya</taxon>
        <taxon>Basidiomycota</taxon>
        <taxon>Agaricomycotina</taxon>
        <taxon>Tremellomycetes</taxon>
        <taxon>Tremellales</taxon>
        <taxon>Cryptococcaceae</taxon>
        <taxon>Kwoniella</taxon>
    </lineage>
</organism>
<gene>
    <name evidence="7" type="ORF">I303_02622</name>
    <name evidence="8" type="ORF">I303_102608</name>
</gene>
<dbReference type="PANTHER" id="PTHR12270:SF25">
    <property type="entry name" value="GLYCOSYLTRANSFERASE-LIKE PROTEIN LARGE"/>
    <property type="match status" value="1"/>
</dbReference>
<dbReference type="VEuPathDB" id="FungiDB:I303_02622"/>
<comment type="subcellular location">
    <subcellularLocation>
        <location evidence="1">Membrane</location>
        <topology evidence="1">Single-pass type II membrane protein</topology>
    </subcellularLocation>
</comment>
<evidence type="ECO:0000256" key="4">
    <source>
        <dbReference type="ARBA" id="ARBA00022989"/>
    </source>
</evidence>
<sequence length="435" mass="50271">MVRSLRLVSCCIPLIVIFWIALRWQLKSDRSSVIWYTAQTDLSVHTYRHESHDLINITWLFEVANPDPIIQSLIRASFSHNLYEAKVIPFYRKKKDTFTSEQITLLTFITGDRLGRLVALAERRRAPISVAFYVPPDDETATQQLFHLDKLLHDHPVIAWNVDIHLVTSPYLLQLNTWRTVARTFATTDWVLLWDVDFEPCTDYQKGLEKFLRNTRDKGWATRLERGEAALVIPPFEWVDLEVANSRRDVCPSSKSELASLYHDLTLDAFETLNPVLSHATDYAHLLVAGETDYYEIKEYELGYEVYPIFRRDAPVWFDQRFVGYGFERSAITAQMYLSGMDLYVLPGEYAFHVEHSRSSSTHRDDIKSVQISWTTFRMDLCHTLGLRLAHKGELHTSAGERLVSACQSTGIDDIDLDIKRSLWLSGKTSWADSD</sequence>
<keyword evidence="2" id="KW-0812">Transmembrane</keyword>
<evidence type="ECO:0000256" key="2">
    <source>
        <dbReference type="ARBA" id="ARBA00022692"/>
    </source>
</evidence>
<dbReference type="KEGG" id="kdj:28966321"/>
<dbReference type="InterPro" id="IPR029044">
    <property type="entry name" value="Nucleotide-diphossugar_trans"/>
</dbReference>
<keyword evidence="9" id="KW-1185">Reference proteome</keyword>
<evidence type="ECO:0000256" key="6">
    <source>
        <dbReference type="ARBA" id="ARBA00023180"/>
    </source>
</evidence>
<dbReference type="EMBL" id="CP144532">
    <property type="protein sequence ID" value="WWC60045.1"/>
    <property type="molecule type" value="Genomic_DNA"/>
</dbReference>
<evidence type="ECO:0000256" key="5">
    <source>
        <dbReference type="ARBA" id="ARBA00023136"/>
    </source>
</evidence>
<reference evidence="8" key="2">
    <citation type="submission" date="2013-07" db="EMBL/GenBank/DDBJ databases">
        <authorList>
            <consortium name="The Broad Institute Genome Sequencing Platform"/>
            <person name="Cuomo C."/>
            <person name="Litvintseva A."/>
            <person name="Chen Y."/>
            <person name="Heitman J."/>
            <person name="Sun S."/>
            <person name="Springer D."/>
            <person name="Dromer F."/>
            <person name="Young S.K."/>
            <person name="Zeng Q."/>
            <person name="Gargeya S."/>
            <person name="Fitzgerald M."/>
            <person name="Abouelleil A."/>
            <person name="Alvarado L."/>
            <person name="Berlin A.M."/>
            <person name="Chapman S.B."/>
            <person name="Dewar J."/>
            <person name="Goldberg J."/>
            <person name="Griggs A."/>
            <person name="Gujja S."/>
            <person name="Hansen M."/>
            <person name="Howarth C."/>
            <person name="Imamovic A."/>
            <person name="Larimer J."/>
            <person name="McCowan C."/>
            <person name="Murphy C."/>
            <person name="Pearson M."/>
            <person name="Priest M."/>
            <person name="Roberts A."/>
            <person name="Saif S."/>
            <person name="Shea T."/>
            <person name="Sykes S."/>
            <person name="Wortman J."/>
            <person name="Nusbaum C."/>
            <person name="Birren B."/>
        </authorList>
    </citation>
    <scope>NUCLEOTIDE SEQUENCE</scope>
    <source>
        <strain evidence="8">CBS 10117</strain>
    </source>
</reference>
<evidence type="ECO:0000313" key="9">
    <source>
        <dbReference type="Proteomes" id="UP000078595"/>
    </source>
</evidence>
<evidence type="ECO:0000313" key="7">
    <source>
        <dbReference type="EMBL" id="OBR86613.1"/>
    </source>
</evidence>
<dbReference type="Proteomes" id="UP000078595">
    <property type="component" value="Chromosome 3"/>
</dbReference>